<dbReference type="GO" id="GO:0005525">
    <property type="term" value="F:GTP binding"/>
    <property type="evidence" value="ECO:0007669"/>
    <property type="project" value="UniProtKB-KW"/>
</dbReference>
<dbReference type="Gene3D" id="3.40.50.300">
    <property type="entry name" value="P-loop containing nucleotide triphosphate hydrolases"/>
    <property type="match status" value="1"/>
</dbReference>
<evidence type="ECO:0000256" key="1">
    <source>
        <dbReference type="ARBA" id="ARBA00022741"/>
    </source>
</evidence>
<keyword evidence="2" id="KW-0648">Protein biosynthesis</keyword>
<accession>A0A9D2SUF3</accession>
<proteinExistence type="predicted"/>
<dbReference type="SMART" id="SM00889">
    <property type="entry name" value="EFG_IV"/>
    <property type="match status" value="1"/>
</dbReference>
<gene>
    <name evidence="5" type="ORF">H9702_03340</name>
</gene>
<dbReference type="InterPro" id="IPR000640">
    <property type="entry name" value="EFG_V-like"/>
</dbReference>
<dbReference type="InterPro" id="IPR000795">
    <property type="entry name" value="T_Tr_GTP-bd_dom"/>
</dbReference>
<dbReference type="Pfam" id="PF00009">
    <property type="entry name" value="GTP_EFTU"/>
    <property type="match status" value="1"/>
</dbReference>
<dbReference type="GO" id="GO:0006412">
    <property type="term" value="P:translation"/>
    <property type="evidence" value="ECO:0007669"/>
    <property type="project" value="UniProtKB-KW"/>
</dbReference>
<dbReference type="InterPro" id="IPR014721">
    <property type="entry name" value="Ribsml_uS5_D2-typ_fold_subgr"/>
</dbReference>
<dbReference type="Pfam" id="PF05991">
    <property type="entry name" value="NYN_YacP"/>
    <property type="match status" value="1"/>
</dbReference>
<reference evidence="5" key="1">
    <citation type="journal article" date="2021" name="PeerJ">
        <title>Extensive microbial diversity within the chicken gut microbiome revealed by metagenomics and culture.</title>
        <authorList>
            <person name="Gilroy R."/>
            <person name="Ravi A."/>
            <person name="Getino M."/>
            <person name="Pursley I."/>
            <person name="Horton D.L."/>
            <person name="Alikhan N.F."/>
            <person name="Baker D."/>
            <person name="Gharbi K."/>
            <person name="Hall N."/>
            <person name="Watson M."/>
            <person name="Adriaenssens E.M."/>
            <person name="Foster-Nyarko E."/>
            <person name="Jarju S."/>
            <person name="Secka A."/>
            <person name="Antonio M."/>
            <person name="Oren A."/>
            <person name="Chaudhuri R.R."/>
            <person name="La Ragione R."/>
            <person name="Hildebrand F."/>
            <person name="Pallen M.J."/>
        </authorList>
    </citation>
    <scope>NUCLEOTIDE SEQUENCE</scope>
    <source>
        <strain evidence="5">CHK187-11901</strain>
    </source>
</reference>
<dbReference type="InterPro" id="IPR031157">
    <property type="entry name" value="G_TR_CS"/>
</dbReference>
<dbReference type="Proteomes" id="UP000823896">
    <property type="component" value="Unassembled WGS sequence"/>
</dbReference>
<feature type="domain" description="Tr-type G" evidence="4">
    <location>
        <begin position="2"/>
        <end position="231"/>
    </location>
</feature>
<dbReference type="PANTHER" id="PTHR43261">
    <property type="entry name" value="TRANSLATION ELONGATION FACTOR G-RELATED"/>
    <property type="match status" value="1"/>
</dbReference>
<dbReference type="SUPFAM" id="SSF50447">
    <property type="entry name" value="Translation proteins"/>
    <property type="match status" value="1"/>
</dbReference>
<dbReference type="Pfam" id="PF00679">
    <property type="entry name" value="EFG_C"/>
    <property type="match status" value="1"/>
</dbReference>
<evidence type="ECO:0000313" key="6">
    <source>
        <dbReference type="Proteomes" id="UP000823896"/>
    </source>
</evidence>
<keyword evidence="3" id="KW-0342">GTP-binding</keyword>
<dbReference type="PANTHER" id="PTHR43261:SF1">
    <property type="entry name" value="RIBOSOME-RELEASING FACTOR 2, MITOCHONDRIAL"/>
    <property type="match status" value="1"/>
</dbReference>
<dbReference type="InterPro" id="IPR005517">
    <property type="entry name" value="Transl_elong_EFG/EF2_IV"/>
</dbReference>
<evidence type="ECO:0000259" key="4">
    <source>
        <dbReference type="PROSITE" id="PS51722"/>
    </source>
</evidence>
<reference evidence="5" key="2">
    <citation type="submission" date="2021-04" db="EMBL/GenBank/DDBJ databases">
        <authorList>
            <person name="Gilroy R."/>
        </authorList>
    </citation>
    <scope>NUCLEOTIDE SEQUENCE</scope>
    <source>
        <strain evidence="5">CHK187-11901</strain>
    </source>
</reference>
<dbReference type="Gene3D" id="3.30.70.240">
    <property type="match status" value="1"/>
</dbReference>
<dbReference type="Pfam" id="PF14492">
    <property type="entry name" value="EFG_III"/>
    <property type="match status" value="1"/>
</dbReference>
<dbReference type="EMBL" id="DWWM01000021">
    <property type="protein sequence ID" value="HJC36148.1"/>
    <property type="molecule type" value="Genomic_DNA"/>
</dbReference>
<dbReference type="Pfam" id="PF03764">
    <property type="entry name" value="EFG_IV"/>
    <property type="match status" value="1"/>
</dbReference>
<dbReference type="InterPro" id="IPR027417">
    <property type="entry name" value="P-loop_NTPase"/>
</dbReference>
<organism evidence="5 6">
    <name type="scientific">Candidatus Merdibacter merdavium</name>
    <dbReference type="NCBI Taxonomy" id="2838692"/>
    <lineage>
        <taxon>Bacteria</taxon>
        <taxon>Bacillati</taxon>
        <taxon>Bacillota</taxon>
        <taxon>Erysipelotrichia</taxon>
        <taxon>Erysipelotrichales</taxon>
        <taxon>Erysipelotrichaceae</taxon>
        <taxon>Merdibacter</taxon>
    </lineage>
</organism>
<dbReference type="InterPro" id="IPR009000">
    <property type="entry name" value="Transl_B-barrel_sf"/>
</dbReference>
<dbReference type="SUPFAM" id="SSF52540">
    <property type="entry name" value="P-loop containing nucleoside triphosphate hydrolases"/>
    <property type="match status" value="1"/>
</dbReference>
<dbReference type="InterPro" id="IPR041095">
    <property type="entry name" value="EFG_II"/>
</dbReference>
<comment type="caution">
    <text evidence="5">The sequence shown here is derived from an EMBL/GenBank/DDBJ whole genome shotgun (WGS) entry which is preliminary data.</text>
</comment>
<dbReference type="CDD" id="cd10912">
    <property type="entry name" value="PIN_YacP-like"/>
    <property type="match status" value="1"/>
</dbReference>
<name>A0A9D2SUF3_9FIRM</name>
<dbReference type="GO" id="GO:0032790">
    <property type="term" value="P:ribosome disassembly"/>
    <property type="evidence" value="ECO:0007669"/>
    <property type="project" value="TreeGrafter"/>
</dbReference>
<evidence type="ECO:0000256" key="3">
    <source>
        <dbReference type="ARBA" id="ARBA00023134"/>
    </source>
</evidence>
<evidence type="ECO:0000313" key="5">
    <source>
        <dbReference type="EMBL" id="HJC36148.1"/>
    </source>
</evidence>
<dbReference type="InterPro" id="IPR035647">
    <property type="entry name" value="EFG_III/V"/>
</dbReference>
<dbReference type="Gene3D" id="3.30.230.10">
    <property type="match status" value="1"/>
</dbReference>
<dbReference type="PROSITE" id="PS51722">
    <property type="entry name" value="G_TR_2"/>
    <property type="match status" value="1"/>
</dbReference>
<dbReference type="NCBIfam" id="TIGR00231">
    <property type="entry name" value="small_GTP"/>
    <property type="match status" value="1"/>
</dbReference>
<dbReference type="PROSITE" id="PS00301">
    <property type="entry name" value="G_TR_1"/>
    <property type="match status" value="1"/>
</dbReference>
<dbReference type="InterPro" id="IPR010298">
    <property type="entry name" value="YacP-like"/>
</dbReference>
<dbReference type="PRINTS" id="PR00315">
    <property type="entry name" value="ELONGATNFCT"/>
</dbReference>
<keyword evidence="1" id="KW-0547">Nucleotide-binding</keyword>
<dbReference type="InterPro" id="IPR020568">
    <property type="entry name" value="Ribosomal_Su5_D2-typ_SF"/>
</dbReference>
<dbReference type="GO" id="GO:0003924">
    <property type="term" value="F:GTPase activity"/>
    <property type="evidence" value="ECO:0007669"/>
    <property type="project" value="InterPro"/>
</dbReference>
<dbReference type="Gene3D" id="2.40.30.10">
    <property type="entry name" value="Translation factors"/>
    <property type="match status" value="1"/>
</dbReference>
<dbReference type="InterPro" id="IPR005225">
    <property type="entry name" value="Small_GTP-bd"/>
</dbReference>
<sequence>MEKRVCAGLLAHVDAGKTTLSESMLLSAGVIRKRGRVDHGDSFLDYDAQERDRGITIFSKQIILNWKDTEFTFIDTPGHVDFSAEMERTLAVLDHAVVLISGIDGVQPHTETIWKLLSLYHIPAFIFVNKMDISHHTKAELMAELNQRLDEHCVDFMQEQPQRDEAVALCDDAALNEYMETAQISAASLRRLVRERKLFPCVFGSALKMEQVDKLLDVMAACTEAKRYPQEFGARVYKVSQDENGTRLTHLRVTGGTLKVRAKLYQEEKADQLRRYCGGRYTLVNEVQAGEVCAVKGIRSLVPGEGLGFERQKRQSVLNSSMSYRVVLPEGCDTARMWRNLQELAQEDPQLHVSYQSQNHELRVRLMGEIQTEVLKQLIAERYHVDVSFAEGSVVYKETLTEPVEGVGHYEPLRHYAEVHVLLEPLPAGSGLQFASACREDDLALNWQRLILTHMQEQEHPGVLTGSPITDLRITLLSGRAHLKHTEGGDFRQATYRAIRQGLRKGESVLLEPVDEFRMELPAETMSRAIYDIEKMGGTFTIRYSDDQRCVLSGTAPTAGMNAYASGLAAFTRGRGRLQRTMKGYLPCHDADAVIKRIGYDCDRDLDHPCGSVFCAHGAGYHVPWDEVEEHMHLPLSFTVRKEQPAAKPILQRPREGTQEDEQLMEIFSRTYGPIKRRISDRESYERRERQREQVHVNLQQRPACLLVDGYNIIHDWEELRNLAQDDLDAARQRLIQILSNYQGYRQCTLIIVFDAYKVEDNNGSMQKQDNVYVVYTKTAQTADSYIESATHRLAKEFQVTVATSDGLEQLIAIGQGASRMSARQLKLEVEHMAQVSFRAYEERQKKGGNRPLEALRDALKDA</sequence>
<dbReference type="SUPFAM" id="SSF54211">
    <property type="entry name" value="Ribosomal protein S5 domain 2-like"/>
    <property type="match status" value="1"/>
</dbReference>
<dbReference type="AlphaFoldDB" id="A0A9D2SUF3"/>
<protein>
    <submittedName>
        <fullName evidence="5">TetM/TetW/TetO/TetS family tetracycline resistance ribosomal protection protein</fullName>
    </submittedName>
</protein>
<evidence type="ECO:0000256" key="2">
    <source>
        <dbReference type="ARBA" id="ARBA00022917"/>
    </source>
</evidence>
<dbReference type="SUPFAM" id="SSF54980">
    <property type="entry name" value="EF-G C-terminal domain-like"/>
    <property type="match status" value="2"/>
</dbReference>
<dbReference type="Gene3D" id="3.30.70.870">
    <property type="entry name" value="Elongation Factor G (Translational Gtpase), domain 3"/>
    <property type="match status" value="1"/>
</dbReference>